<comment type="caution">
    <text evidence="7">The sequence shown here is derived from an EMBL/GenBank/DDBJ whole genome shotgun (WGS) entry which is preliminary data.</text>
</comment>
<proteinExistence type="inferred from homology"/>
<feature type="non-terminal residue" evidence="7">
    <location>
        <position position="1"/>
    </location>
</feature>
<dbReference type="PANTHER" id="PTHR47053:SF1">
    <property type="entry name" value="MUREIN DD-ENDOPEPTIDASE MEPH-RELATED"/>
    <property type="match status" value="1"/>
</dbReference>
<evidence type="ECO:0000256" key="1">
    <source>
        <dbReference type="ARBA" id="ARBA00007074"/>
    </source>
</evidence>
<feature type="region of interest" description="Disordered" evidence="5">
    <location>
        <begin position="78"/>
        <end position="108"/>
    </location>
</feature>
<evidence type="ECO:0000313" key="7">
    <source>
        <dbReference type="EMBL" id="MBM3276358.1"/>
    </source>
</evidence>
<keyword evidence="2" id="KW-0645">Protease</keyword>
<dbReference type="Pfam" id="PF00877">
    <property type="entry name" value="NLPC_P60"/>
    <property type="match status" value="1"/>
</dbReference>
<dbReference type="Proteomes" id="UP000703893">
    <property type="component" value="Unassembled WGS sequence"/>
</dbReference>
<dbReference type="SUPFAM" id="SSF54001">
    <property type="entry name" value="Cysteine proteinases"/>
    <property type="match status" value="1"/>
</dbReference>
<feature type="compositionally biased region" description="Low complexity" evidence="5">
    <location>
        <begin position="92"/>
        <end position="108"/>
    </location>
</feature>
<evidence type="ECO:0000256" key="4">
    <source>
        <dbReference type="ARBA" id="ARBA00022807"/>
    </source>
</evidence>
<dbReference type="Gene3D" id="3.90.1720.10">
    <property type="entry name" value="endopeptidase domain like (from Nostoc punctiforme)"/>
    <property type="match status" value="1"/>
</dbReference>
<reference evidence="7 8" key="1">
    <citation type="submission" date="2019-03" db="EMBL/GenBank/DDBJ databases">
        <title>Lake Tanganyika Metagenome-Assembled Genomes (MAGs).</title>
        <authorList>
            <person name="Tran P."/>
        </authorList>
    </citation>
    <scope>NUCLEOTIDE SEQUENCE [LARGE SCALE GENOMIC DNA]</scope>
    <source>
        <strain evidence="7">K_DeepCast_65m_m2_236</strain>
    </source>
</reference>
<sequence>GGAAPGGPAPAGPAGPAVQLSNASTNLLDLLKQAGIPAELLALLLELLQNGQLDEAQFQDLAKKFLKGEAQVQDLQAMAEQAKQNPPKAPPVRDGAAPGAPAGGVNAPDIAGNGNGAAAAKEALTYQGTPYLFGGNGRNGIDCSGLVQQVFKKQGINLPRTAAEQAKAGQEVPRDQLQAGDLVYFKNTYKPGVSHIGIYLGDGKFVHAPKTGDVVKVSNLDDAYYQKHWGGARRVT</sequence>
<dbReference type="InterPro" id="IPR038765">
    <property type="entry name" value="Papain-like_cys_pep_sf"/>
</dbReference>
<dbReference type="PROSITE" id="PS51935">
    <property type="entry name" value="NLPC_P60"/>
    <property type="match status" value="1"/>
</dbReference>
<evidence type="ECO:0000259" key="6">
    <source>
        <dbReference type="PROSITE" id="PS51935"/>
    </source>
</evidence>
<dbReference type="PANTHER" id="PTHR47053">
    <property type="entry name" value="MUREIN DD-ENDOPEPTIDASE MEPH-RELATED"/>
    <property type="match status" value="1"/>
</dbReference>
<keyword evidence="3" id="KW-0378">Hydrolase</keyword>
<feature type="domain" description="NlpC/P60" evidence="6">
    <location>
        <begin position="113"/>
        <end position="236"/>
    </location>
</feature>
<gene>
    <name evidence="7" type="ORF">FJZ00_14485</name>
</gene>
<evidence type="ECO:0000256" key="5">
    <source>
        <dbReference type="SAM" id="MobiDB-lite"/>
    </source>
</evidence>
<name>A0A937X6P7_9BACT</name>
<keyword evidence="4" id="KW-0788">Thiol protease</keyword>
<dbReference type="EMBL" id="VGJX01000988">
    <property type="protein sequence ID" value="MBM3276358.1"/>
    <property type="molecule type" value="Genomic_DNA"/>
</dbReference>
<comment type="similarity">
    <text evidence="1">Belongs to the peptidase C40 family.</text>
</comment>
<dbReference type="GO" id="GO:0008234">
    <property type="term" value="F:cysteine-type peptidase activity"/>
    <property type="evidence" value="ECO:0007669"/>
    <property type="project" value="UniProtKB-KW"/>
</dbReference>
<dbReference type="InterPro" id="IPR000064">
    <property type="entry name" value="NLP_P60_dom"/>
</dbReference>
<dbReference type="GO" id="GO:0006508">
    <property type="term" value="P:proteolysis"/>
    <property type="evidence" value="ECO:0007669"/>
    <property type="project" value="UniProtKB-KW"/>
</dbReference>
<protein>
    <submittedName>
        <fullName evidence="7">C40 family peptidase</fullName>
    </submittedName>
</protein>
<dbReference type="InterPro" id="IPR051202">
    <property type="entry name" value="Peptidase_C40"/>
</dbReference>
<evidence type="ECO:0000256" key="2">
    <source>
        <dbReference type="ARBA" id="ARBA00022670"/>
    </source>
</evidence>
<accession>A0A937X6P7</accession>
<evidence type="ECO:0000313" key="8">
    <source>
        <dbReference type="Proteomes" id="UP000703893"/>
    </source>
</evidence>
<organism evidence="7 8">
    <name type="scientific">Candidatus Tanganyikabacteria bacterium</name>
    <dbReference type="NCBI Taxonomy" id="2961651"/>
    <lineage>
        <taxon>Bacteria</taxon>
        <taxon>Bacillati</taxon>
        <taxon>Candidatus Sericytochromatia</taxon>
        <taxon>Candidatus Tanganyikabacteria</taxon>
    </lineage>
</organism>
<evidence type="ECO:0000256" key="3">
    <source>
        <dbReference type="ARBA" id="ARBA00022801"/>
    </source>
</evidence>
<dbReference type="AlphaFoldDB" id="A0A937X6P7"/>